<dbReference type="Pfam" id="PF25954">
    <property type="entry name" value="Beta-barrel_RND_2"/>
    <property type="match status" value="1"/>
</dbReference>
<dbReference type="AlphaFoldDB" id="A0A8D5JR24"/>
<dbReference type="GO" id="GO:1990281">
    <property type="term" value="C:efflux pump complex"/>
    <property type="evidence" value="ECO:0007669"/>
    <property type="project" value="TreeGrafter"/>
</dbReference>
<sequence length="82" mass="8735">MSIAQLHPLKARFHLVPLQVEQLKRGSSVVVAVNSIQITGKVDSISPIVNPQSGTMEVVVTIPNGDNSLFSGTLATLLLTEK</sequence>
<gene>
    <name evidence="2" type="ORF">DGMP_37730</name>
</gene>
<dbReference type="EMBL" id="AP024086">
    <property type="protein sequence ID" value="BCL63080.1"/>
    <property type="molecule type" value="Genomic_DNA"/>
</dbReference>
<dbReference type="GO" id="GO:0015562">
    <property type="term" value="F:efflux transmembrane transporter activity"/>
    <property type="evidence" value="ECO:0007669"/>
    <property type="project" value="TreeGrafter"/>
</dbReference>
<dbReference type="PANTHER" id="PTHR30469">
    <property type="entry name" value="MULTIDRUG RESISTANCE PROTEIN MDTA"/>
    <property type="match status" value="1"/>
</dbReference>
<proteinExistence type="predicted"/>
<dbReference type="KEGG" id="dbk:DGMP_37730"/>
<dbReference type="InterPro" id="IPR058792">
    <property type="entry name" value="Beta-barrel_RND_2"/>
</dbReference>
<reference evidence="2" key="1">
    <citation type="submission" date="2020-09" db="EMBL/GenBank/DDBJ databases">
        <title>Desulfogranum mesoprofundum gen. nov., sp. nov., a novel mesophilic, sulfate-reducing chemolithoautotroph isolated from a deep-sea hydrothermal vent chimney in the Suiyo Seamount.</title>
        <authorList>
            <person name="Hashimoto Y."/>
            <person name="Nakagawa S."/>
        </authorList>
    </citation>
    <scope>NUCLEOTIDE SEQUENCE</scope>
    <source>
        <strain evidence="2">KT2</strain>
    </source>
</reference>
<accession>A0A8D5JR24</accession>
<evidence type="ECO:0000313" key="2">
    <source>
        <dbReference type="EMBL" id="BCL63080.1"/>
    </source>
</evidence>
<dbReference type="RefSeq" id="WP_228855369.1">
    <property type="nucleotide sequence ID" value="NZ_AP024086.1"/>
</dbReference>
<dbReference type="Proteomes" id="UP000826725">
    <property type="component" value="Chromosome"/>
</dbReference>
<organism evidence="2 3">
    <name type="scientific">Desulfomarina profundi</name>
    <dbReference type="NCBI Taxonomy" id="2772557"/>
    <lineage>
        <taxon>Bacteria</taxon>
        <taxon>Pseudomonadati</taxon>
        <taxon>Thermodesulfobacteriota</taxon>
        <taxon>Desulfobulbia</taxon>
        <taxon>Desulfobulbales</taxon>
        <taxon>Desulfobulbaceae</taxon>
        <taxon>Desulfomarina</taxon>
    </lineage>
</organism>
<name>A0A8D5JR24_9BACT</name>
<evidence type="ECO:0000313" key="3">
    <source>
        <dbReference type="Proteomes" id="UP000826725"/>
    </source>
</evidence>
<protein>
    <recommendedName>
        <fullName evidence="1">CusB-like beta-barrel domain-containing protein</fullName>
    </recommendedName>
</protein>
<dbReference type="PANTHER" id="PTHR30469:SF15">
    <property type="entry name" value="HLYD FAMILY OF SECRETION PROTEINS"/>
    <property type="match status" value="1"/>
</dbReference>
<evidence type="ECO:0000259" key="1">
    <source>
        <dbReference type="Pfam" id="PF25954"/>
    </source>
</evidence>
<keyword evidence="3" id="KW-1185">Reference proteome</keyword>
<feature type="domain" description="CusB-like beta-barrel" evidence="1">
    <location>
        <begin position="19"/>
        <end position="80"/>
    </location>
</feature>